<dbReference type="NCBIfam" id="TIGR01171">
    <property type="entry name" value="rplB_bact"/>
    <property type="match status" value="1"/>
</dbReference>
<keyword evidence="3 5" id="KW-0687">Ribonucleoprotein</keyword>
<dbReference type="SMART" id="SM01383">
    <property type="entry name" value="Ribosomal_L2"/>
    <property type="match status" value="1"/>
</dbReference>
<dbReference type="Gene3D" id="2.30.30.30">
    <property type="match status" value="1"/>
</dbReference>
<feature type="domain" description="Large ribosomal subunit protein uL2 C-terminal" evidence="7">
    <location>
        <begin position="122"/>
        <end position="251"/>
    </location>
</feature>
<keyword evidence="2 5" id="KW-0689">Ribosomal protein</keyword>
<feature type="domain" description="Large ribosomal subunit protein uL2 RNA-binding" evidence="8">
    <location>
        <begin position="40"/>
        <end position="116"/>
    </location>
</feature>
<evidence type="ECO:0000256" key="4">
    <source>
        <dbReference type="ARBA" id="ARBA00035242"/>
    </source>
</evidence>
<evidence type="ECO:0000256" key="5">
    <source>
        <dbReference type="HAMAP-Rule" id="MF_01320"/>
    </source>
</evidence>
<proteinExistence type="inferred from homology"/>
<evidence type="ECO:0000256" key="2">
    <source>
        <dbReference type="ARBA" id="ARBA00022980"/>
    </source>
</evidence>
<dbReference type="PIRSF" id="PIRSF002158">
    <property type="entry name" value="Ribosomal_L2"/>
    <property type="match status" value="1"/>
</dbReference>
<accession>A0A1G1ZIW9</accession>
<dbReference type="GO" id="GO:0015934">
    <property type="term" value="C:large ribosomal subunit"/>
    <property type="evidence" value="ECO:0007669"/>
    <property type="project" value="InterPro"/>
</dbReference>
<protein>
    <recommendedName>
        <fullName evidence="4 5">Large ribosomal subunit protein uL2</fullName>
    </recommendedName>
</protein>
<dbReference type="InterPro" id="IPR014726">
    <property type="entry name" value="Ribosomal_uL2_dom3"/>
</dbReference>
<feature type="compositionally biased region" description="Polar residues" evidence="6">
    <location>
        <begin position="1"/>
        <end position="16"/>
    </location>
</feature>
<dbReference type="Proteomes" id="UP000177960">
    <property type="component" value="Unassembled WGS sequence"/>
</dbReference>
<dbReference type="Pfam" id="PF00181">
    <property type="entry name" value="Ribosomal_L2_N"/>
    <property type="match status" value="1"/>
</dbReference>
<comment type="subunit">
    <text evidence="5">Part of the 50S ribosomal subunit. Forms a bridge to the 30S subunit in the 70S ribosome.</text>
</comment>
<feature type="compositionally biased region" description="Basic residues" evidence="6">
    <location>
        <begin position="255"/>
        <end position="275"/>
    </location>
</feature>
<evidence type="ECO:0000256" key="6">
    <source>
        <dbReference type="SAM" id="MobiDB-lite"/>
    </source>
</evidence>
<dbReference type="FunFam" id="2.30.30.30:FF:000001">
    <property type="entry name" value="50S ribosomal protein L2"/>
    <property type="match status" value="1"/>
</dbReference>
<dbReference type="GO" id="GO:0003735">
    <property type="term" value="F:structural constituent of ribosome"/>
    <property type="evidence" value="ECO:0007669"/>
    <property type="project" value="InterPro"/>
</dbReference>
<dbReference type="InterPro" id="IPR005880">
    <property type="entry name" value="Ribosomal_uL2_bac/org-type"/>
</dbReference>
<sequence>MKIYKPTSSSRRQMTSVDYGELTANKPHKALTAKVSKSSGRNNQGRITMRHQGGGNKRRYRMVDFRQDKIDISAKIETIEYDPYRTAFIALVIYRDGERRYILASKDLKVGQEIITSEKSVLNTGNRLKLKNIPIGYQVYNVELIPGKGGQLARSAGSYAEVLGQEGKYSVLKLLSGEVRKVPSESYASLGQVSNQDWNLVNIGKAGRSRWLGIRPTVRGKAMNPVDHPYGGGEGSQPRGTKRPKDIWGNITGGRKTRKRKRWSTKLIIQRRPKK</sequence>
<dbReference type="InterPro" id="IPR008991">
    <property type="entry name" value="Translation_prot_SH3-like_sf"/>
</dbReference>
<dbReference type="SUPFAM" id="SSF50104">
    <property type="entry name" value="Translation proteins SH3-like domain"/>
    <property type="match status" value="1"/>
</dbReference>
<keyword evidence="5" id="KW-0694">RNA-binding</keyword>
<dbReference type="FunFam" id="2.40.50.140:FF:000003">
    <property type="entry name" value="50S ribosomal protein L2"/>
    <property type="match status" value="1"/>
</dbReference>
<dbReference type="GO" id="GO:0002181">
    <property type="term" value="P:cytoplasmic translation"/>
    <property type="evidence" value="ECO:0007669"/>
    <property type="project" value="TreeGrafter"/>
</dbReference>
<dbReference type="PANTHER" id="PTHR13691">
    <property type="entry name" value="RIBOSOMAL PROTEIN L2"/>
    <property type="match status" value="1"/>
</dbReference>
<reference evidence="9 10" key="1">
    <citation type="journal article" date="2016" name="Nat. Commun.">
        <title>Thousands of microbial genomes shed light on interconnected biogeochemical processes in an aquifer system.</title>
        <authorList>
            <person name="Anantharaman K."/>
            <person name="Brown C.T."/>
            <person name="Hug L.A."/>
            <person name="Sharon I."/>
            <person name="Castelle C.J."/>
            <person name="Probst A.J."/>
            <person name="Thomas B.C."/>
            <person name="Singh A."/>
            <person name="Wilkins M.J."/>
            <person name="Karaoz U."/>
            <person name="Brodie E.L."/>
            <person name="Williams K.H."/>
            <person name="Hubbard S.S."/>
            <person name="Banfield J.F."/>
        </authorList>
    </citation>
    <scope>NUCLEOTIDE SEQUENCE [LARGE SCALE GENOMIC DNA]</scope>
</reference>
<dbReference type="InterPro" id="IPR022666">
    <property type="entry name" value="Ribosomal_uL2_RNA-bd_dom"/>
</dbReference>
<evidence type="ECO:0000259" key="8">
    <source>
        <dbReference type="SMART" id="SM01383"/>
    </source>
</evidence>
<dbReference type="InterPro" id="IPR002171">
    <property type="entry name" value="Ribosomal_uL2"/>
</dbReference>
<dbReference type="AlphaFoldDB" id="A0A1G1ZIW9"/>
<name>A0A1G1ZIW9_9BACT</name>
<dbReference type="GO" id="GO:0016740">
    <property type="term" value="F:transferase activity"/>
    <property type="evidence" value="ECO:0007669"/>
    <property type="project" value="InterPro"/>
</dbReference>
<dbReference type="STRING" id="1798404.A3B92_02920"/>
<dbReference type="GO" id="GO:0019843">
    <property type="term" value="F:rRNA binding"/>
    <property type="evidence" value="ECO:0007669"/>
    <property type="project" value="UniProtKB-UniRule"/>
</dbReference>
<dbReference type="HAMAP" id="MF_01320_B">
    <property type="entry name" value="Ribosomal_uL2_B"/>
    <property type="match status" value="1"/>
</dbReference>
<evidence type="ECO:0000313" key="10">
    <source>
        <dbReference type="Proteomes" id="UP000177960"/>
    </source>
</evidence>
<dbReference type="InterPro" id="IPR014722">
    <property type="entry name" value="Rib_uL2_dom2"/>
</dbReference>
<evidence type="ECO:0000256" key="3">
    <source>
        <dbReference type="ARBA" id="ARBA00023274"/>
    </source>
</evidence>
<feature type="region of interest" description="Disordered" evidence="6">
    <location>
        <begin position="222"/>
        <end position="275"/>
    </location>
</feature>
<dbReference type="InterPro" id="IPR012340">
    <property type="entry name" value="NA-bd_OB-fold"/>
</dbReference>
<comment type="caution">
    <text evidence="9">The sequence shown here is derived from an EMBL/GenBank/DDBJ whole genome shotgun (WGS) entry which is preliminary data.</text>
</comment>
<dbReference type="Gene3D" id="4.10.950.10">
    <property type="entry name" value="Ribosomal protein L2, domain 3"/>
    <property type="match status" value="1"/>
</dbReference>
<dbReference type="EMBL" id="MHJG01000003">
    <property type="protein sequence ID" value="OGY64455.1"/>
    <property type="molecule type" value="Genomic_DNA"/>
</dbReference>
<gene>
    <name evidence="5" type="primary">rplB</name>
    <name evidence="9" type="ORF">A3B92_02920</name>
</gene>
<dbReference type="SMART" id="SM01382">
    <property type="entry name" value="Ribosomal_L2_C"/>
    <property type="match status" value="1"/>
</dbReference>
<evidence type="ECO:0000313" key="9">
    <source>
        <dbReference type="EMBL" id="OGY64455.1"/>
    </source>
</evidence>
<feature type="region of interest" description="Disordered" evidence="6">
    <location>
        <begin position="1"/>
        <end position="56"/>
    </location>
</feature>
<feature type="compositionally biased region" description="Polar residues" evidence="6">
    <location>
        <begin position="35"/>
        <end position="46"/>
    </location>
</feature>
<evidence type="ECO:0000259" key="7">
    <source>
        <dbReference type="SMART" id="SM01382"/>
    </source>
</evidence>
<dbReference type="SUPFAM" id="SSF50249">
    <property type="entry name" value="Nucleic acid-binding proteins"/>
    <property type="match status" value="1"/>
</dbReference>
<dbReference type="FunFam" id="4.10.950.10:FF:000001">
    <property type="entry name" value="50S ribosomal protein L2"/>
    <property type="match status" value="1"/>
</dbReference>
<dbReference type="PANTHER" id="PTHR13691:SF5">
    <property type="entry name" value="LARGE RIBOSOMAL SUBUNIT PROTEIN UL2M"/>
    <property type="match status" value="1"/>
</dbReference>
<organism evidence="9 10">
    <name type="scientific">Candidatus Harrisonbacteria bacterium RIFCSPHIGHO2_02_FULL_42_16</name>
    <dbReference type="NCBI Taxonomy" id="1798404"/>
    <lineage>
        <taxon>Bacteria</taxon>
        <taxon>Candidatus Harrisoniibacteriota</taxon>
    </lineage>
</organism>
<comment type="similarity">
    <text evidence="1 5">Belongs to the universal ribosomal protein uL2 family.</text>
</comment>
<keyword evidence="5" id="KW-0699">rRNA-binding</keyword>
<dbReference type="Gene3D" id="2.40.50.140">
    <property type="entry name" value="Nucleic acid-binding proteins"/>
    <property type="match status" value="1"/>
</dbReference>
<dbReference type="Pfam" id="PF03947">
    <property type="entry name" value="Ribosomal_L2_C"/>
    <property type="match status" value="1"/>
</dbReference>
<dbReference type="InterPro" id="IPR022669">
    <property type="entry name" value="Ribosomal_uL2_C"/>
</dbReference>
<evidence type="ECO:0000256" key="1">
    <source>
        <dbReference type="ARBA" id="ARBA00005636"/>
    </source>
</evidence>
<comment type="function">
    <text evidence="5">One of the primary rRNA binding proteins. Required for association of the 30S and 50S subunits to form the 70S ribosome, for tRNA binding and peptide bond formation. It has been suggested to have peptidyltransferase activity; this is somewhat controversial. Makes several contacts with the 16S rRNA in the 70S ribosome.</text>
</comment>